<dbReference type="Proteomes" id="UP000663870">
    <property type="component" value="Unassembled WGS sequence"/>
</dbReference>
<accession>A0A814DK31</accession>
<dbReference type="GO" id="GO:0016779">
    <property type="term" value="F:nucleotidyltransferase activity"/>
    <property type="evidence" value="ECO:0007669"/>
    <property type="project" value="UniProtKB-KW"/>
</dbReference>
<evidence type="ECO:0000259" key="1">
    <source>
        <dbReference type="Pfam" id="PF03496"/>
    </source>
</evidence>
<dbReference type="PROSITE" id="PS51996">
    <property type="entry name" value="TR_MART"/>
    <property type="match status" value="1"/>
</dbReference>
<evidence type="ECO:0000313" key="2">
    <source>
        <dbReference type="EMBL" id="CAF0955167.1"/>
    </source>
</evidence>
<evidence type="ECO:0000313" key="4">
    <source>
        <dbReference type="Proteomes" id="UP000663854"/>
    </source>
</evidence>
<dbReference type="Gene3D" id="3.90.176.10">
    <property type="entry name" value="Toxin ADP-ribosyltransferase, Chain A, domain 1"/>
    <property type="match status" value="1"/>
</dbReference>
<name>A0A814DK31_9BILA</name>
<keyword evidence="5" id="KW-1185">Reference proteome</keyword>
<gene>
    <name evidence="3" type="ORF">JXQ802_LOCUS35722</name>
    <name evidence="2" type="ORF">PYM288_LOCUS12331</name>
</gene>
<proteinExistence type="predicted"/>
<organism evidence="2 4">
    <name type="scientific">Rotaria sordida</name>
    <dbReference type="NCBI Taxonomy" id="392033"/>
    <lineage>
        <taxon>Eukaryota</taxon>
        <taxon>Metazoa</taxon>
        <taxon>Spiralia</taxon>
        <taxon>Gnathifera</taxon>
        <taxon>Rotifera</taxon>
        <taxon>Eurotatoria</taxon>
        <taxon>Bdelloidea</taxon>
        <taxon>Philodinida</taxon>
        <taxon>Philodinidae</taxon>
        <taxon>Rotaria</taxon>
    </lineage>
</organism>
<dbReference type="InterPro" id="IPR003540">
    <property type="entry name" value="ADP-ribosyltransferase"/>
</dbReference>
<dbReference type="EMBL" id="CAJNOL010001785">
    <property type="protein sequence ID" value="CAF1418674.1"/>
    <property type="molecule type" value="Genomic_DNA"/>
</dbReference>
<protein>
    <recommendedName>
        <fullName evidence="1">ADP ribosyltransferase domain-containing protein</fullName>
    </recommendedName>
</protein>
<dbReference type="AlphaFoldDB" id="A0A814DK31"/>
<evidence type="ECO:0000313" key="3">
    <source>
        <dbReference type="EMBL" id="CAF1418674.1"/>
    </source>
</evidence>
<feature type="domain" description="ADP ribosyltransferase" evidence="1">
    <location>
        <begin position="608"/>
        <end position="770"/>
    </location>
</feature>
<reference evidence="2" key="1">
    <citation type="submission" date="2021-02" db="EMBL/GenBank/DDBJ databases">
        <authorList>
            <person name="Nowell W R."/>
        </authorList>
    </citation>
    <scope>NUCLEOTIDE SEQUENCE</scope>
</reference>
<comment type="caution">
    <text evidence="2">The sequence shown here is derived from an EMBL/GenBank/DDBJ whole genome shotgun (WGS) entry which is preliminary data.</text>
</comment>
<sequence length="794" mass="93979">MTSFEPIVIVVGSSKSISNVNLRFPISFELAIDEASLERIITVDPQSCDTCLHRYFVILFDLITGEFFDRLQTNHHVQAIYSQNDFVNASERHKLRRIINKQWQQLSLDLTSDIVYFLTVEGEKQAKLEQILLAQVYYRQARLLKEWAMSFIKAEPCHILLIPLNSSQENLDNAYEELQKICTKLGYLSIIIRTLDKYIPIDNVENPHLIPYNSALFNNEHPHYICELIKKLSPLRFYLYGNDYLISSEWSNLMITREIHVMEDEDNWCAFLENEPIDNEIKWNFKSMFGEKWKVNHVAPINLSDLDKNLRFQSALRRAFKTFNQRQIEVTAEIFEWYDQCIRNGYLQLEPKLTSQEEEKITKTKSETNTTVDWHAVQTTLSIHPLRPLVRKKVVSFIWLDEFIDYSQEYLNRIIQPSTWHFFDNISTCILYIEDQLQEKKQIFLVVSDLIGQKLFLTYFRLMSLISFIYIYCSRLSLNIDWIKDYSQIQGIYNNSIKLGEQIKQDLHQSSQFDYINNNYLYSNSTTNQLDLQTYNETTTTSFPWIVYNQEQAHVFLAHQHTIDTLLSMPHTKESCDEMIVECRRFYHDNVPALTEINTFNQSYNSNIALQWYSRSGFLYRRINQVLRSNNIDGMFKIRYFLKDLYTQLNALYRQENLCNSHQQQDIIMVYRGQHMSKAEFEYFQKIQGNIISINTFLSTTKSFQTALDFANSSMENNDMIPIMFFIKIHQFYEYVRPVANISKFSVFPDEEEVLFAMGSIFRVENIDMLNTIDNIPIIYLTLMDIKELMNNNS</sequence>
<dbReference type="SUPFAM" id="SSF56399">
    <property type="entry name" value="ADP-ribosylation"/>
    <property type="match status" value="1"/>
</dbReference>
<dbReference type="EMBL" id="CAJNOH010000226">
    <property type="protein sequence ID" value="CAF0955167.1"/>
    <property type="molecule type" value="Genomic_DNA"/>
</dbReference>
<dbReference type="GO" id="GO:0106274">
    <property type="term" value="F:NAD+-protein-arginine ADP-ribosyltransferase activity"/>
    <property type="evidence" value="ECO:0007669"/>
    <property type="project" value="UniProtKB-EC"/>
</dbReference>
<dbReference type="Proteomes" id="UP000663854">
    <property type="component" value="Unassembled WGS sequence"/>
</dbReference>
<evidence type="ECO:0000313" key="5">
    <source>
        <dbReference type="Proteomes" id="UP000663870"/>
    </source>
</evidence>
<dbReference type="Pfam" id="PF03496">
    <property type="entry name" value="ADPrib_exo_Tox"/>
    <property type="match status" value="1"/>
</dbReference>